<keyword evidence="2" id="KW-0812">Transmembrane</keyword>
<organism evidence="3 4">
    <name type="scientific">Mucor lusitanicus CBS 277.49</name>
    <dbReference type="NCBI Taxonomy" id="747725"/>
    <lineage>
        <taxon>Eukaryota</taxon>
        <taxon>Fungi</taxon>
        <taxon>Fungi incertae sedis</taxon>
        <taxon>Mucoromycota</taxon>
        <taxon>Mucoromycotina</taxon>
        <taxon>Mucoromycetes</taxon>
        <taxon>Mucorales</taxon>
        <taxon>Mucorineae</taxon>
        <taxon>Mucoraceae</taxon>
        <taxon>Mucor</taxon>
    </lineage>
</organism>
<keyword evidence="4" id="KW-1185">Reference proteome</keyword>
<dbReference type="Proteomes" id="UP000077051">
    <property type="component" value="Unassembled WGS sequence"/>
</dbReference>
<evidence type="ECO:0000313" key="4">
    <source>
        <dbReference type="Proteomes" id="UP000077051"/>
    </source>
</evidence>
<proteinExistence type="predicted"/>
<dbReference type="EMBL" id="AMYB01000008">
    <property type="protein sequence ID" value="OAC99154.1"/>
    <property type="molecule type" value="Genomic_DNA"/>
</dbReference>
<dbReference type="AlphaFoldDB" id="A0A168HT77"/>
<dbReference type="OrthoDB" id="196858at2759"/>
<gene>
    <name evidence="3" type="ORF">MUCCIDRAFT_157142</name>
</gene>
<dbReference type="VEuPathDB" id="FungiDB:MUCCIDRAFT_157142"/>
<feature type="region of interest" description="Disordered" evidence="1">
    <location>
        <begin position="127"/>
        <end position="147"/>
    </location>
</feature>
<name>A0A168HT77_MUCCL</name>
<feature type="transmembrane region" description="Helical" evidence="2">
    <location>
        <begin position="165"/>
        <end position="184"/>
    </location>
</feature>
<evidence type="ECO:0000256" key="1">
    <source>
        <dbReference type="SAM" id="MobiDB-lite"/>
    </source>
</evidence>
<accession>A0A168HT77</accession>
<protein>
    <submittedName>
        <fullName evidence="3">Uncharacterized protein</fullName>
    </submittedName>
</protein>
<keyword evidence="2" id="KW-0472">Membrane</keyword>
<evidence type="ECO:0000256" key="2">
    <source>
        <dbReference type="SAM" id="Phobius"/>
    </source>
</evidence>
<comment type="caution">
    <text evidence="3">The sequence shown here is derived from an EMBL/GenBank/DDBJ whole genome shotgun (WGS) entry which is preliminary data.</text>
</comment>
<reference evidence="3 4" key="1">
    <citation type="submission" date="2015-06" db="EMBL/GenBank/DDBJ databases">
        <title>Expansion of signal transduction pathways in fungi by whole-genome duplication.</title>
        <authorList>
            <consortium name="DOE Joint Genome Institute"/>
            <person name="Corrochano L.M."/>
            <person name="Kuo A."/>
            <person name="Marcet-Houben M."/>
            <person name="Polaino S."/>
            <person name="Salamov A."/>
            <person name="Villalobos J.M."/>
            <person name="Alvarez M.I."/>
            <person name="Avalos J."/>
            <person name="Benito E.P."/>
            <person name="Benoit I."/>
            <person name="Burger G."/>
            <person name="Camino L.P."/>
            <person name="Canovas D."/>
            <person name="Cerda-Olmedo E."/>
            <person name="Cheng J.-F."/>
            <person name="Dominguez A."/>
            <person name="Elias M."/>
            <person name="Eslava A.P."/>
            <person name="Glaser F."/>
            <person name="Grimwood J."/>
            <person name="Gutierrez G."/>
            <person name="Heitman J."/>
            <person name="Henrissat B."/>
            <person name="Iturriaga E.A."/>
            <person name="Lang B.F."/>
            <person name="Lavin J.L."/>
            <person name="Lee S."/>
            <person name="Li W."/>
            <person name="Lindquist E."/>
            <person name="Lopez-Garcia S."/>
            <person name="Luque E.M."/>
            <person name="Marcos A.T."/>
            <person name="Martin J."/>
            <person name="Mccluskey K."/>
            <person name="Medina H.R."/>
            <person name="Miralles-Duran A."/>
            <person name="Miyazaki A."/>
            <person name="Munoz-Torres E."/>
            <person name="Oguiza J.A."/>
            <person name="Ohm R."/>
            <person name="Olmedo M."/>
            <person name="Orejas M."/>
            <person name="Ortiz-Castellanos L."/>
            <person name="Pisabarro A.G."/>
            <person name="Rodriguez-Romero J."/>
            <person name="Ruiz-Herrera J."/>
            <person name="Ruiz-Vazquez R."/>
            <person name="Sanz C."/>
            <person name="Schackwitz W."/>
            <person name="Schmutz J."/>
            <person name="Shahriari M."/>
            <person name="Shelest E."/>
            <person name="Silva-Franco F."/>
            <person name="Soanes D."/>
            <person name="Syed K."/>
            <person name="Tagua V.G."/>
            <person name="Talbot N.J."/>
            <person name="Thon M."/>
            <person name="De Vries R.P."/>
            <person name="Wiebenga A."/>
            <person name="Yadav J.S."/>
            <person name="Braun E.L."/>
            <person name="Baker S."/>
            <person name="Garre V."/>
            <person name="Horwitz B."/>
            <person name="Torres-Martinez S."/>
            <person name="Idnurm A."/>
            <person name="Herrera-Estrella A."/>
            <person name="Gabaldon T."/>
            <person name="Grigoriev I.V."/>
        </authorList>
    </citation>
    <scope>NUCLEOTIDE SEQUENCE [LARGE SCALE GENOMIC DNA]</scope>
    <source>
        <strain evidence="3 4">CBS 277.49</strain>
    </source>
</reference>
<sequence length="191" mass="21350">MIGSMWCTDVRTHQSMYPLGYSIETHQDVRVDVRPNIGLRIYTEKDALDGETVELVISKHTTGSEPQFYCNGVEVCAVRKDAKNQGIAKNELVDHTQFVVPKAALPFHSKLPSAAAAAAANTPFEATASVAEQREKEPQEEETNDKALYHRRNSHVVVFSDELSFTAHQFAFILLLMGICYYFGKFSCQCS</sequence>
<evidence type="ECO:0000313" key="3">
    <source>
        <dbReference type="EMBL" id="OAC99154.1"/>
    </source>
</evidence>
<keyword evidence="2" id="KW-1133">Transmembrane helix</keyword>